<evidence type="ECO:0000313" key="2">
    <source>
        <dbReference type="Proteomes" id="UP000460318"/>
    </source>
</evidence>
<dbReference type="Pfam" id="PF14390">
    <property type="entry name" value="DUF4420"/>
    <property type="match status" value="1"/>
</dbReference>
<dbReference type="Proteomes" id="UP000460318">
    <property type="component" value="Unassembled WGS sequence"/>
</dbReference>
<accession>A0A7X3IPA5</accession>
<protein>
    <submittedName>
        <fullName evidence="1">PD-(D/E)XK motif protein</fullName>
    </submittedName>
</protein>
<dbReference type="InterPro" id="IPR025534">
    <property type="entry name" value="DUF4420"/>
</dbReference>
<dbReference type="AlphaFoldDB" id="A0A7X3IPA5"/>
<reference evidence="1 2" key="1">
    <citation type="submission" date="2019-12" db="EMBL/GenBank/DDBJ databases">
        <title>Paenibacillus sp. nov., an endophytic bacterium isolated from the stem of Dendrobium.</title>
        <authorList>
            <person name="Zhao R."/>
        </authorList>
    </citation>
    <scope>NUCLEOTIDE SEQUENCE [LARGE SCALE GENOMIC DNA]</scope>
    <source>
        <strain evidence="1 2">HJL G12</strain>
    </source>
</reference>
<organism evidence="1 2">
    <name type="scientific">Paenibacillus dendrobii</name>
    <dbReference type="NCBI Taxonomy" id="2691084"/>
    <lineage>
        <taxon>Bacteria</taxon>
        <taxon>Bacillati</taxon>
        <taxon>Bacillota</taxon>
        <taxon>Bacilli</taxon>
        <taxon>Bacillales</taxon>
        <taxon>Paenibacillaceae</taxon>
        <taxon>Paenibacillus</taxon>
    </lineage>
</organism>
<evidence type="ECO:0000313" key="1">
    <source>
        <dbReference type="EMBL" id="MWV47126.1"/>
    </source>
</evidence>
<proteinExistence type="predicted"/>
<name>A0A7X3IPA5_9BACL</name>
<keyword evidence="2" id="KW-1185">Reference proteome</keyword>
<comment type="caution">
    <text evidence="1">The sequence shown here is derived from an EMBL/GenBank/DDBJ whole genome shotgun (WGS) entry which is preliminary data.</text>
</comment>
<sequence length="317" mass="36159">MKRMIMMLTNEQLLDKWNGIVQYTKSYVRIDGTHPLDWHIGYEDISQKSLLIVCSYEPKILPSSKSILSSVGRRGDGKWTITFCLVRQENEQVFIRLCCDLIESSRSQCDSVLGIEFVEKRYMQWSKLMEQQNSGLLGDSERKGLLGELIHLHNCILNGIPMHEAVESWMGPEGADQDFVFSTTWHEVKATGIGSKTITISSLEQLKAPIPGELVIYFIDKIAPNSSSSFTLLSKADDIREVLKSNPPTFDLFNDKLLRNGFIDSLEYKEYWYRIGGNQSYRVDDSFPKLINTNVPPQVVSASYNISISAIEDWRIQ</sequence>
<dbReference type="EMBL" id="WUBI01000006">
    <property type="protein sequence ID" value="MWV47126.1"/>
    <property type="molecule type" value="Genomic_DNA"/>
</dbReference>
<gene>
    <name evidence="1" type="ORF">GRF59_26380</name>
</gene>